<evidence type="ECO:0000313" key="3">
    <source>
        <dbReference type="EMBL" id="CAA7053877.1"/>
    </source>
</evidence>
<evidence type="ECO:0000256" key="1">
    <source>
        <dbReference type="ARBA" id="ARBA00007626"/>
    </source>
</evidence>
<dbReference type="AlphaFoldDB" id="A0A6D2L1A3"/>
<dbReference type="InterPro" id="IPR011990">
    <property type="entry name" value="TPR-like_helical_dom_sf"/>
</dbReference>
<proteinExistence type="inferred from homology"/>
<accession>A0A6D2L1A3</accession>
<evidence type="ECO:0000256" key="2">
    <source>
        <dbReference type="ARBA" id="ARBA00022737"/>
    </source>
</evidence>
<dbReference type="EMBL" id="CACVBM020001551">
    <property type="protein sequence ID" value="CAA7053877.1"/>
    <property type="molecule type" value="Genomic_DNA"/>
</dbReference>
<dbReference type="Proteomes" id="UP000467841">
    <property type="component" value="Unassembled WGS sequence"/>
</dbReference>
<organism evidence="3 4">
    <name type="scientific">Microthlaspi erraticum</name>
    <dbReference type="NCBI Taxonomy" id="1685480"/>
    <lineage>
        <taxon>Eukaryota</taxon>
        <taxon>Viridiplantae</taxon>
        <taxon>Streptophyta</taxon>
        <taxon>Embryophyta</taxon>
        <taxon>Tracheophyta</taxon>
        <taxon>Spermatophyta</taxon>
        <taxon>Magnoliopsida</taxon>
        <taxon>eudicotyledons</taxon>
        <taxon>Gunneridae</taxon>
        <taxon>Pentapetalae</taxon>
        <taxon>rosids</taxon>
        <taxon>malvids</taxon>
        <taxon>Brassicales</taxon>
        <taxon>Brassicaceae</taxon>
        <taxon>Coluteocarpeae</taxon>
        <taxon>Microthlaspi</taxon>
    </lineage>
</organism>
<protein>
    <recommendedName>
        <fullName evidence="5">Pentacotripeptide-repeat region of PRORP domain-containing protein</fullName>
    </recommendedName>
</protein>
<comment type="similarity">
    <text evidence="1">Belongs to the PPR family. P subfamily.</text>
</comment>
<dbReference type="InterPro" id="IPR002885">
    <property type="entry name" value="PPR_rpt"/>
</dbReference>
<sequence length="120" mass="13782">MRRSIVVASMAERFVHGQDNAIELFDDMVRCRPFPSAIDFNKLMGVIVRMNRPDIVISLYQMMEMRRIPFDIYSMSILIKCFCTCEKLPFALSTFGKITKLGSSLTSSRLTLCSTDLSRR</sequence>
<dbReference type="Pfam" id="PF13041">
    <property type="entry name" value="PPR_2"/>
    <property type="match status" value="1"/>
</dbReference>
<keyword evidence="4" id="KW-1185">Reference proteome</keyword>
<gene>
    <name evidence="3" type="ORF">MERR_LOCUS41113</name>
</gene>
<reference evidence="3" key="1">
    <citation type="submission" date="2020-01" db="EMBL/GenBank/DDBJ databases">
        <authorList>
            <person name="Mishra B."/>
        </authorList>
    </citation>
    <scope>NUCLEOTIDE SEQUENCE [LARGE SCALE GENOMIC DNA]</scope>
</reference>
<dbReference type="Gene3D" id="1.25.40.10">
    <property type="entry name" value="Tetratricopeptide repeat domain"/>
    <property type="match status" value="1"/>
</dbReference>
<comment type="caution">
    <text evidence="3">The sequence shown here is derived from an EMBL/GenBank/DDBJ whole genome shotgun (WGS) entry which is preliminary data.</text>
</comment>
<evidence type="ECO:0008006" key="5">
    <source>
        <dbReference type="Google" id="ProtNLM"/>
    </source>
</evidence>
<evidence type="ECO:0000313" key="4">
    <source>
        <dbReference type="Proteomes" id="UP000467841"/>
    </source>
</evidence>
<name>A0A6D2L1A3_9BRAS</name>
<dbReference type="OrthoDB" id="1934535at2759"/>
<keyword evidence="2" id="KW-0677">Repeat</keyword>
<dbReference type="PANTHER" id="PTHR47941">
    <property type="entry name" value="PENTATRICOPEPTIDE REPEAT-CONTAINING PROTEIN 3, MITOCHONDRIAL"/>
    <property type="match status" value="1"/>
</dbReference>